<feature type="region of interest" description="Disordered" evidence="1">
    <location>
        <begin position="52"/>
        <end position="80"/>
    </location>
</feature>
<evidence type="ECO:0000256" key="1">
    <source>
        <dbReference type="SAM" id="MobiDB-lite"/>
    </source>
</evidence>
<accession>A0AAQ3WPH6</accession>
<name>A0AAQ3WPH6_PASNO</name>
<evidence type="ECO:0000313" key="3">
    <source>
        <dbReference type="Proteomes" id="UP001341281"/>
    </source>
</evidence>
<protein>
    <submittedName>
        <fullName evidence="2">Uncharacterized protein</fullName>
    </submittedName>
</protein>
<dbReference type="EMBL" id="CP144748">
    <property type="protein sequence ID" value="WVZ69252.1"/>
    <property type="molecule type" value="Genomic_DNA"/>
</dbReference>
<proteinExistence type="predicted"/>
<evidence type="ECO:0000313" key="2">
    <source>
        <dbReference type="EMBL" id="WVZ69252.1"/>
    </source>
</evidence>
<reference evidence="2 3" key="1">
    <citation type="submission" date="2024-02" db="EMBL/GenBank/DDBJ databases">
        <title>High-quality chromosome-scale genome assembly of Pensacola bahiagrass (Paspalum notatum Flugge var. saurae).</title>
        <authorList>
            <person name="Vega J.M."/>
            <person name="Podio M."/>
            <person name="Orjuela J."/>
            <person name="Siena L.A."/>
            <person name="Pessino S.C."/>
            <person name="Combes M.C."/>
            <person name="Mariac C."/>
            <person name="Albertini E."/>
            <person name="Pupilli F."/>
            <person name="Ortiz J.P.A."/>
            <person name="Leblanc O."/>
        </authorList>
    </citation>
    <scope>NUCLEOTIDE SEQUENCE [LARGE SCALE GENOMIC DNA]</scope>
    <source>
        <strain evidence="2">R1</strain>
        <tissue evidence="2">Leaf</tissue>
    </source>
</reference>
<dbReference type="AlphaFoldDB" id="A0AAQ3WPH6"/>
<feature type="non-terminal residue" evidence="2">
    <location>
        <position position="1"/>
    </location>
</feature>
<keyword evidence="3" id="KW-1185">Reference proteome</keyword>
<sequence length="91" mass="10574">MDGGRDLRGEVRWMDEEDEILVRVDLKRGNIQIPELFPCPLLHRPGRITQPWRHQHSFPRDKARASSSVGQPQHLGTDGWHLHLTVKPHCQ</sequence>
<organism evidence="2 3">
    <name type="scientific">Paspalum notatum var. saurae</name>
    <dbReference type="NCBI Taxonomy" id="547442"/>
    <lineage>
        <taxon>Eukaryota</taxon>
        <taxon>Viridiplantae</taxon>
        <taxon>Streptophyta</taxon>
        <taxon>Embryophyta</taxon>
        <taxon>Tracheophyta</taxon>
        <taxon>Spermatophyta</taxon>
        <taxon>Magnoliopsida</taxon>
        <taxon>Liliopsida</taxon>
        <taxon>Poales</taxon>
        <taxon>Poaceae</taxon>
        <taxon>PACMAD clade</taxon>
        <taxon>Panicoideae</taxon>
        <taxon>Andropogonodae</taxon>
        <taxon>Paspaleae</taxon>
        <taxon>Paspalinae</taxon>
        <taxon>Paspalum</taxon>
    </lineage>
</organism>
<gene>
    <name evidence="2" type="ORF">U9M48_018066</name>
</gene>
<dbReference type="Proteomes" id="UP001341281">
    <property type="component" value="Chromosome 04"/>
</dbReference>